<feature type="domain" description="TonB-dependent receptor-like beta-barrel" evidence="10">
    <location>
        <begin position="182"/>
        <end position="691"/>
    </location>
</feature>
<dbReference type="GO" id="GO:0015344">
    <property type="term" value="F:siderophore uptake transmembrane transporter activity"/>
    <property type="evidence" value="ECO:0007669"/>
    <property type="project" value="TreeGrafter"/>
</dbReference>
<sequence>MKSIQLLCILMVCFTNIYAQQIDSVKVKELEEVNILEQRYKNSIERLPLTQGTYLFGGKKSEVINVLGTDANIAEKTPRQIFAKIPGVFVYDMDGTGNQTNISTRGLDPHRGWEYNFRADGIITNSDMYAYPASHFSLPMEAIQTIQLVRGTGSLQYGAQFGGMLNFISKQPDTTKAFSFETINSIGSFGLVSTYNGISGKIGKLQYYSYYSRRHSDGYRDNSESDYSGEALGLIYQASSKVTLKADFKHSKYLYHVPGPLSDSVFYANPRQASRARNYFNPSIYVPSFTADFRLSPRTRASFVASGVFGARNSVLFDRTVNIVDAIDPVTLQYANRQVDIDNFKSFTVEARLLHNYNLGKVSSILVAGIQLMNNDLNRQQLGKGTTGVDFDLSKIGDFVRDMHLKTKNFAFFAENRFAITSKFSLTPGIRVEVGESNLSGKIAYYDANQLATTITHKFPLLGLNANYQLSQSQNLYAGFAQAYRPVVFKDIIPSATYEKIDKNLKDAYGYNAEIGYRGNTEHWKWDISAFQIQYNNRMGVTYGTEANGAFYYLRTNIGDSRTNGIETFVEYDTRLSQKATFSIFTSTAYMDAHYLDATLRVGDKNVSVKGNKVESTPEWISRNGITFRYTKLSITALYSYTAESYADALNTVKPSANGAVGLVPSYGLLDLNATYRLTKSMMVKLNINNLTNEQYFTKRPSFYPGPGVWSSDGRSVNVSFGLKI</sequence>
<dbReference type="OrthoDB" id="9758472at2"/>
<evidence type="ECO:0000256" key="2">
    <source>
        <dbReference type="ARBA" id="ARBA00022448"/>
    </source>
</evidence>
<comment type="similarity">
    <text evidence="8 9">Belongs to the TonB-dependent receptor family.</text>
</comment>
<dbReference type="Pfam" id="PF07715">
    <property type="entry name" value="Plug"/>
    <property type="match status" value="1"/>
</dbReference>
<dbReference type="Gene3D" id="2.40.170.20">
    <property type="entry name" value="TonB-dependent receptor, beta-barrel domain"/>
    <property type="match status" value="1"/>
</dbReference>
<keyword evidence="12" id="KW-0675">Receptor</keyword>
<keyword evidence="4 8" id="KW-0812">Transmembrane</keyword>
<gene>
    <name evidence="12" type="ORF">EWM59_11285</name>
</gene>
<evidence type="ECO:0000256" key="1">
    <source>
        <dbReference type="ARBA" id="ARBA00004571"/>
    </source>
</evidence>
<dbReference type="PANTHER" id="PTHR30069">
    <property type="entry name" value="TONB-DEPENDENT OUTER MEMBRANE RECEPTOR"/>
    <property type="match status" value="1"/>
</dbReference>
<dbReference type="EMBL" id="SEWF01000014">
    <property type="protein sequence ID" value="RYU95473.1"/>
    <property type="molecule type" value="Genomic_DNA"/>
</dbReference>
<dbReference type="InterPro" id="IPR012910">
    <property type="entry name" value="Plug_dom"/>
</dbReference>
<evidence type="ECO:0000259" key="10">
    <source>
        <dbReference type="Pfam" id="PF00593"/>
    </source>
</evidence>
<protein>
    <submittedName>
        <fullName evidence="12">TonB-dependent receptor</fullName>
    </submittedName>
</protein>
<reference evidence="12 13" key="1">
    <citation type="submission" date="2019-02" db="EMBL/GenBank/DDBJ databases">
        <title>Bacterial novel species Emticicia sp. 17J42-9 isolated from soil.</title>
        <authorList>
            <person name="Jung H.-Y."/>
        </authorList>
    </citation>
    <scope>NUCLEOTIDE SEQUENCE [LARGE SCALE GENOMIC DNA]</scope>
    <source>
        <strain evidence="12 13">17J42-9</strain>
    </source>
</reference>
<name>A0A4Q5M0W1_9BACT</name>
<evidence type="ECO:0000256" key="7">
    <source>
        <dbReference type="ARBA" id="ARBA00023237"/>
    </source>
</evidence>
<dbReference type="Pfam" id="PF00593">
    <property type="entry name" value="TonB_dep_Rec_b-barrel"/>
    <property type="match status" value="1"/>
</dbReference>
<dbReference type="RefSeq" id="WP_130021079.1">
    <property type="nucleotide sequence ID" value="NZ_SEWF01000014.1"/>
</dbReference>
<dbReference type="InterPro" id="IPR036942">
    <property type="entry name" value="Beta-barrel_TonB_sf"/>
</dbReference>
<dbReference type="InterPro" id="IPR000531">
    <property type="entry name" value="Beta-barrel_TonB"/>
</dbReference>
<evidence type="ECO:0000313" key="12">
    <source>
        <dbReference type="EMBL" id="RYU95473.1"/>
    </source>
</evidence>
<dbReference type="InterPro" id="IPR039426">
    <property type="entry name" value="TonB-dep_rcpt-like"/>
</dbReference>
<evidence type="ECO:0000256" key="6">
    <source>
        <dbReference type="ARBA" id="ARBA00023136"/>
    </source>
</evidence>
<organism evidence="12 13">
    <name type="scientific">Emticicia agri</name>
    <dbReference type="NCBI Taxonomy" id="2492393"/>
    <lineage>
        <taxon>Bacteria</taxon>
        <taxon>Pseudomonadati</taxon>
        <taxon>Bacteroidota</taxon>
        <taxon>Cytophagia</taxon>
        <taxon>Cytophagales</taxon>
        <taxon>Leadbetterellaceae</taxon>
        <taxon>Emticicia</taxon>
    </lineage>
</organism>
<dbReference type="GO" id="GO:0044718">
    <property type="term" value="P:siderophore transmembrane transport"/>
    <property type="evidence" value="ECO:0007669"/>
    <property type="project" value="TreeGrafter"/>
</dbReference>
<evidence type="ECO:0000256" key="5">
    <source>
        <dbReference type="ARBA" id="ARBA00023077"/>
    </source>
</evidence>
<dbReference type="AlphaFoldDB" id="A0A4Q5M0W1"/>
<dbReference type="InterPro" id="IPR037066">
    <property type="entry name" value="Plug_dom_sf"/>
</dbReference>
<feature type="domain" description="TonB-dependent receptor plug" evidence="11">
    <location>
        <begin position="76"/>
        <end position="160"/>
    </location>
</feature>
<dbReference type="SUPFAM" id="SSF56935">
    <property type="entry name" value="Porins"/>
    <property type="match status" value="1"/>
</dbReference>
<keyword evidence="7 8" id="KW-0998">Cell outer membrane</keyword>
<comment type="caution">
    <text evidence="12">The sequence shown here is derived from an EMBL/GenBank/DDBJ whole genome shotgun (WGS) entry which is preliminary data.</text>
</comment>
<dbReference type="PANTHER" id="PTHR30069:SF27">
    <property type="entry name" value="BLL4766 PROTEIN"/>
    <property type="match status" value="1"/>
</dbReference>
<proteinExistence type="inferred from homology"/>
<keyword evidence="2 8" id="KW-0813">Transport</keyword>
<keyword evidence="3 8" id="KW-1134">Transmembrane beta strand</keyword>
<dbReference type="Gene3D" id="2.170.130.10">
    <property type="entry name" value="TonB-dependent receptor, plug domain"/>
    <property type="match status" value="1"/>
</dbReference>
<accession>A0A4Q5M0W1</accession>
<evidence type="ECO:0000313" key="13">
    <source>
        <dbReference type="Proteomes" id="UP000293162"/>
    </source>
</evidence>
<evidence type="ECO:0000256" key="8">
    <source>
        <dbReference type="PROSITE-ProRule" id="PRU01360"/>
    </source>
</evidence>
<evidence type="ECO:0000259" key="11">
    <source>
        <dbReference type="Pfam" id="PF07715"/>
    </source>
</evidence>
<comment type="subcellular location">
    <subcellularLocation>
        <location evidence="1 8">Cell outer membrane</location>
        <topology evidence="1 8">Multi-pass membrane protein</topology>
    </subcellularLocation>
</comment>
<dbReference type="GO" id="GO:0009279">
    <property type="term" value="C:cell outer membrane"/>
    <property type="evidence" value="ECO:0007669"/>
    <property type="project" value="UniProtKB-SubCell"/>
</dbReference>
<keyword evidence="5 9" id="KW-0798">TonB box</keyword>
<evidence type="ECO:0000256" key="3">
    <source>
        <dbReference type="ARBA" id="ARBA00022452"/>
    </source>
</evidence>
<dbReference type="PROSITE" id="PS52016">
    <property type="entry name" value="TONB_DEPENDENT_REC_3"/>
    <property type="match status" value="1"/>
</dbReference>
<keyword evidence="13" id="KW-1185">Reference proteome</keyword>
<evidence type="ECO:0000256" key="9">
    <source>
        <dbReference type="RuleBase" id="RU003357"/>
    </source>
</evidence>
<dbReference type="Proteomes" id="UP000293162">
    <property type="component" value="Unassembled WGS sequence"/>
</dbReference>
<evidence type="ECO:0000256" key="4">
    <source>
        <dbReference type="ARBA" id="ARBA00022692"/>
    </source>
</evidence>
<keyword evidence="6 8" id="KW-0472">Membrane</keyword>